<reference evidence="2 3" key="1">
    <citation type="submission" date="2021-01" db="EMBL/GenBank/DDBJ databases">
        <title>Biogeographic distribution of Paracoccus.</title>
        <authorList>
            <person name="Hollensteiner J."/>
            <person name="Leineberger J."/>
            <person name="Brinkhoff T."/>
            <person name="Daniel R."/>
        </authorList>
    </citation>
    <scope>NUCLEOTIDE SEQUENCE [LARGE SCALE GENOMIC DNA]</scope>
    <source>
        <strain evidence="2 3">LMG25392</strain>
    </source>
</reference>
<name>A0ABY7SZL9_9RHOB</name>
<dbReference type="PANTHER" id="PTHR32182">
    <property type="entry name" value="DNA REPLICATION AND REPAIR PROTEIN RECF"/>
    <property type="match status" value="1"/>
</dbReference>
<dbReference type="Proteomes" id="UP001218412">
    <property type="component" value="Chromosome"/>
</dbReference>
<dbReference type="RefSeq" id="WP_272860384.1">
    <property type="nucleotide sequence ID" value="NZ_CP067134.1"/>
</dbReference>
<evidence type="ECO:0000313" key="2">
    <source>
        <dbReference type="EMBL" id="WCR12274.1"/>
    </source>
</evidence>
<dbReference type="PANTHER" id="PTHR32182:SF22">
    <property type="entry name" value="ATP-DEPENDENT ENDONUCLEASE, OLD FAMILY-RELATED"/>
    <property type="match status" value="1"/>
</dbReference>
<dbReference type="EMBL" id="CP067134">
    <property type="protein sequence ID" value="WCR12274.1"/>
    <property type="molecule type" value="Genomic_DNA"/>
</dbReference>
<dbReference type="Gene3D" id="3.40.50.300">
    <property type="entry name" value="P-loop containing nucleotide triphosphate hydrolases"/>
    <property type="match status" value="1"/>
</dbReference>
<protein>
    <submittedName>
        <fullName evidence="2">AAA family ATPase</fullName>
    </submittedName>
</protein>
<keyword evidence="3" id="KW-1185">Reference proteome</keyword>
<proteinExistence type="predicted"/>
<dbReference type="SUPFAM" id="SSF52540">
    <property type="entry name" value="P-loop containing nucleoside triphosphate hydrolases"/>
    <property type="match status" value="1"/>
</dbReference>
<dbReference type="InterPro" id="IPR027417">
    <property type="entry name" value="P-loop_NTPase"/>
</dbReference>
<organism evidence="2 3">
    <name type="scientific">Paracoccus stylophorae</name>
    <dbReference type="NCBI Taxonomy" id="659350"/>
    <lineage>
        <taxon>Bacteria</taxon>
        <taxon>Pseudomonadati</taxon>
        <taxon>Pseudomonadota</taxon>
        <taxon>Alphaproteobacteria</taxon>
        <taxon>Rhodobacterales</taxon>
        <taxon>Paracoccaceae</taxon>
        <taxon>Paracoccus</taxon>
    </lineage>
</organism>
<dbReference type="InterPro" id="IPR026866">
    <property type="entry name" value="CR006_AAA"/>
</dbReference>
<gene>
    <name evidence="2" type="ORF">JHW45_08165</name>
</gene>
<accession>A0ABY7SZL9</accession>
<evidence type="ECO:0000313" key="3">
    <source>
        <dbReference type="Proteomes" id="UP001218412"/>
    </source>
</evidence>
<dbReference type="CDD" id="cd00267">
    <property type="entry name" value="ABC_ATPase"/>
    <property type="match status" value="1"/>
</dbReference>
<evidence type="ECO:0000259" key="1">
    <source>
        <dbReference type="Pfam" id="PF13166"/>
    </source>
</evidence>
<feature type="domain" description="Protein CR006 P-loop" evidence="1">
    <location>
        <begin position="24"/>
        <end position="626"/>
    </location>
</feature>
<dbReference type="Pfam" id="PF13166">
    <property type="entry name" value="AAA_13"/>
    <property type="match status" value="1"/>
</dbReference>
<sequence>MLQEIRFIQSIGRFEEAKPLQSARLGPCTLIFGENGWGKSTLADILRSLSTNNPSILAGRTTLDVTAPQKAILHVSGQNAVFQNGAWSGPRPPVAVYDSSFINDNVYSGDIVSTEHLKNQYGLVVGEEGVSRVRSIVDLDGDNRDNNKAITDTENELKALMRVVAPPAMQLDSFLALPPRDDIDEAIAALDLKVQQARRAKELKAAAEPTAYPVPTKTDKLSALLHGSIDDVTADAVTRVRAHIAAHQHHIGEAAIPHEGWLEAGMAFTGGEDCPFCGQRLADRTLIDAYRDIFSETYKQLGQAVQRVVATLTRYKNGDFRQAAAKTEEQNGHQFRYWQEAGQFTPPDFEAASGAITRMEQAAAALLDLFAEKQANLTAGIVAERTAQAIADWDTGKGYFADTNAEIDGFNSKVRALKDSIDPATLPGLENELKALQAQKKRHNAETCDAAGRLKGFKQKKKDIAVKKGHIRKELDDHGRTITAELGTAINSYLKRLNAGFRIDYREPDYRGTKPSASYSILIREVPVAPRSGAGEIDKPCFRNTLSAGDKSTLALAFFLAKANAEPNLAQMIVVLDDPFTSLDHFRREFTANEIRKLCSKALQVIVLSHEKTFLRLLWDKIDHNKITSVALQSGAPGITAIAPFDIETATQPRHVTERNQIEEFAEGEQHEPKYIRTRLRTVCEDFYRKGDPGLFRQAASLEEIIRVLEAAPADHVYKGALDDLKSVNEYSRGDHHAALPDNPSEGLSVEELKQFCRLVLELTCGI</sequence>